<keyword evidence="3" id="KW-1185">Reference proteome</keyword>
<dbReference type="AlphaFoldDB" id="A0A150XFK8"/>
<evidence type="ECO:0000313" key="2">
    <source>
        <dbReference type="EMBL" id="KYG77488.1"/>
    </source>
</evidence>
<dbReference type="STRING" id="333140.AWW68_01590"/>
<name>A0A150XFK8_9BACT</name>
<proteinExistence type="predicted"/>
<feature type="compositionally biased region" description="Basic and acidic residues" evidence="1">
    <location>
        <begin position="81"/>
        <end position="100"/>
    </location>
</feature>
<sequence>MGDKENKADKEQLELSALYKRAYNDAELVISQFPQLIDKLERPKGEPSEYTKGFEDRINEHKKVLEAMKDNPYQRMNQRYGIERDNSEKPKDLGKDDRNN</sequence>
<dbReference type="EMBL" id="LRPC01000001">
    <property type="protein sequence ID" value="KYG77488.1"/>
    <property type="molecule type" value="Genomic_DNA"/>
</dbReference>
<dbReference type="RefSeq" id="WP_068215875.1">
    <property type="nucleotide sequence ID" value="NZ_CP139724.1"/>
</dbReference>
<accession>A0A150XFK8</accession>
<reference evidence="2 3" key="1">
    <citation type="submission" date="2016-01" db="EMBL/GenBank/DDBJ databases">
        <title>Genome sequencing of Roseivirga spongicola UST030701-084.</title>
        <authorList>
            <person name="Selvaratnam C."/>
            <person name="Thevarajoo S."/>
            <person name="Goh K.M."/>
            <person name="Ee R."/>
            <person name="Chan K.-G."/>
            <person name="Chong C.S."/>
        </authorList>
    </citation>
    <scope>NUCLEOTIDE SEQUENCE [LARGE SCALE GENOMIC DNA]</scope>
    <source>
        <strain evidence="2 3">UST030701-084</strain>
    </source>
</reference>
<protein>
    <submittedName>
        <fullName evidence="2">Uncharacterized protein</fullName>
    </submittedName>
</protein>
<gene>
    <name evidence="2" type="ORF">AWW68_01590</name>
</gene>
<evidence type="ECO:0000256" key="1">
    <source>
        <dbReference type="SAM" id="MobiDB-lite"/>
    </source>
</evidence>
<feature type="region of interest" description="Disordered" evidence="1">
    <location>
        <begin position="65"/>
        <end position="100"/>
    </location>
</feature>
<organism evidence="2 3">
    <name type="scientific">Roseivirga spongicola</name>
    <dbReference type="NCBI Taxonomy" id="333140"/>
    <lineage>
        <taxon>Bacteria</taxon>
        <taxon>Pseudomonadati</taxon>
        <taxon>Bacteroidota</taxon>
        <taxon>Cytophagia</taxon>
        <taxon>Cytophagales</taxon>
        <taxon>Roseivirgaceae</taxon>
        <taxon>Roseivirga</taxon>
    </lineage>
</organism>
<dbReference type="Proteomes" id="UP000075606">
    <property type="component" value="Unassembled WGS sequence"/>
</dbReference>
<comment type="caution">
    <text evidence="2">The sequence shown here is derived from an EMBL/GenBank/DDBJ whole genome shotgun (WGS) entry which is preliminary data.</text>
</comment>
<evidence type="ECO:0000313" key="3">
    <source>
        <dbReference type="Proteomes" id="UP000075606"/>
    </source>
</evidence>
<dbReference type="OrthoDB" id="982784at2"/>